<feature type="region of interest" description="Disordered" evidence="1">
    <location>
        <begin position="108"/>
        <end position="133"/>
    </location>
</feature>
<evidence type="ECO:0000313" key="2">
    <source>
        <dbReference type="EMBL" id="CAK0821035.1"/>
    </source>
</evidence>
<reference evidence="2" key="1">
    <citation type="submission" date="2023-10" db="EMBL/GenBank/DDBJ databases">
        <authorList>
            <person name="Chen Y."/>
            <person name="Shah S."/>
            <person name="Dougan E. K."/>
            <person name="Thang M."/>
            <person name="Chan C."/>
        </authorList>
    </citation>
    <scope>NUCLEOTIDE SEQUENCE [LARGE SCALE GENOMIC DNA]</scope>
</reference>
<dbReference type="Proteomes" id="UP001189429">
    <property type="component" value="Unassembled WGS sequence"/>
</dbReference>
<evidence type="ECO:0000313" key="3">
    <source>
        <dbReference type="EMBL" id="CAK0885067.1"/>
    </source>
</evidence>
<gene>
    <name evidence="2" type="ORF">PCOR1329_LOCUS22470</name>
    <name evidence="3" type="ORF">PCOR1329_LOCUS66792</name>
</gene>
<sequence length="179" mass="17041">MSGGRAMAPGAGATLAVSAAVGAPAARAALRLAGGLLAAVVAASTTCPAFACHQPAWAPTPPHPPPPPPALGAEAAAAAVVEGLAPRLANAPPAPATCPSAEAVALLERPPPAGPAGAPGAEPPSEAGPALTPETSPGVVLAWGLAVSELASWWAAAALRPPVAMLVGQSCGRTAQAPR</sequence>
<comment type="caution">
    <text evidence="2">The sequence shown here is derived from an EMBL/GenBank/DDBJ whole genome shotgun (WGS) entry which is preliminary data.</text>
</comment>
<proteinExistence type="predicted"/>
<name>A0ABN9RP95_9DINO</name>
<evidence type="ECO:0000313" key="4">
    <source>
        <dbReference type="Proteomes" id="UP001189429"/>
    </source>
</evidence>
<evidence type="ECO:0000256" key="1">
    <source>
        <dbReference type="SAM" id="MobiDB-lite"/>
    </source>
</evidence>
<dbReference type="EMBL" id="CAUYUJ010018620">
    <property type="protein sequence ID" value="CAK0885067.1"/>
    <property type="molecule type" value="Genomic_DNA"/>
</dbReference>
<organism evidence="2 4">
    <name type="scientific">Prorocentrum cordatum</name>
    <dbReference type="NCBI Taxonomy" id="2364126"/>
    <lineage>
        <taxon>Eukaryota</taxon>
        <taxon>Sar</taxon>
        <taxon>Alveolata</taxon>
        <taxon>Dinophyceae</taxon>
        <taxon>Prorocentrales</taxon>
        <taxon>Prorocentraceae</taxon>
        <taxon>Prorocentrum</taxon>
    </lineage>
</organism>
<accession>A0ABN9RP95</accession>
<keyword evidence="4" id="KW-1185">Reference proteome</keyword>
<feature type="compositionally biased region" description="Low complexity" evidence="1">
    <location>
        <begin position="115"/>
        <end position="130"/>
    </location>
</feature>
<protein>
    <submittedName>
        <fullName evidence="2">Uncharacterized protein</fullName>
    </submittedName>
</protein>
<dbReference type="EMBL" id="CAUYUJ010007513">
    <property type="protein sequence ID" value="CAK0821035.1"/>
    <property type="molecule type" value="Genomic_DNA"/>
</dbReference>